<proteinExistence type="predicted"/>
<dbReference type="AlphaFoldDB" id="A0A453J7W8"/>
<reference evidence="2" key="1">
    <citation type="journal article" date="2014" name="Science">
        <title>Ancient hybridizations among the ancestral genomes of bread wheat.</title>
        <authorList>
            <consortium name="International Wheat Genome Sequencing Consortium,"/>
            <person name="Marcussen T."/>
            <person name="Sandve S.R."/>
            <person name="Heier L."/>
            <person name="Spannagl M."/>
            <person name="Pfeifer M."/>
            <person name="Jakobsen K.S."/>
            <person name="Wulff B.B."/>
            <person name="Steuernagel B."/>
            <person name="Mayer K.F."/>
            <person name="Olsen O.A."/>
        </authorList>
    </citation>
    <scope>NUCLEOTIDE SEQUENCE [LARGE SCALE GENOMIC DNA]</scope>
    <source>
        <strain evidence="2">cv. AL8/78</strain>
    </source>
</reference>
<evidence type="ECO:0000313" key="1">
    <source>
        <dbReference type="EnsemblPlants" id="AET4Gv20825900.3"/>
    </source>
</evidence>
<protein>
    <submittedName>
        <fullName evidence="1">Uncharacterized protein</fullName>
    </submittedName>
</protein>
<reference evidence="1" key="5">
    <citation type="journal article" date="2021" name="G3 (Bethesda)">
        <title>Aegilops tauschii genome assembly Aet v5.0 features greater sequence contiguity and improved annotation.</title>
        <authorList>
            <person name="Wang L."/>
            <person name="Zhu T."/>
            <person name="Rodriguez J.C."/>
            <person name="Deal K.R."/>
            <person name="Dubcovsky J."/>
            <person name="McGuire P.E."/>
            <person name="Lux T."/>
            <person name="Spannagl M."/>
            <person name="Mayer K.F.X."/>
            <person name="Baldrich P."/>
            <person name="Meyers B.C."/>
            <person name="Huo N."/>
            <person name="Gu Y.Q."/>
            <person name="Zhou H."/>
            <person name="Devos K.M."/>
            <person name="Bennetzen J.L."/>
            <person name="Unver T."/>
            <person name="Budak H."/>
            <person name="Gulick P.J."/>
            <person name="Galiba G."/>
            <person name="Kalapos B."/>
            <person name="Nelson D.R."/>
            <person name="Li P."/>
            <person name="You F.M."/>
            <person name="Luo M.C."/>
            <person name="Dvorak J."/>
        </authorList>
    </citation>
    <scope>NUCLEOTIDE SEQUENCE [LARGE SCALE GENOMIC DNA]</scope>
    <source>
        <strain evidence="1">cv. AL8/78</strain>
    </source>
</reference>
<reference evidence="1" key="4">
    <citation type="submission" date="2019-03" db="UniProtKB">
        <authorList>
            <consortium name="EnsemblPlants"/>
        </authorList>
    </citation>
    <scope>IDENTIFICATION</scope>
</reference>
<dbReference type="Gramene" id="AET4Gv20825900.3">
    <property type="protein sequence ID" value="AET4Gv20825900.3"/>
    <property type="gene ID" value="AET4Gv20825900"/>
</dbReference>
<accession>A0A453J7W8</accession>
<dbReference type="EnsemblPlants" id="AET4Gv20825900.3">
    <property type="protein sequence ID" value="AET4Gv20825900.3"/>
    <property type="gene ID" value="AET4Gv20825900"/>
</dbReference>
<sequence length="73" mass="8072">MQEIVCGRAGKAFVENTKSCRCECPALIRLQRSNSMDNEHKRTTCPDCGDVPNQARKPAHCKNCGVEGHGRNN</sequence>
<reference evidence="2" key="2">
    <citation type="journal article" date="2017" name="Nat. Plants">
        <title>The Aegilops tauschii genome reveals multiple impacts of transposons.</title>
        <authorList>
            <person name="Zhao G."/>
            <person name="Zou C."/>
            <person name="Li K."/>
            <person name="Wang K."/>
            <person name="Li T."/>
            <person name="Gao L."/>
            <person name="Zhang X."/>
            <person name="Wang H."/>
            <person name="Yang Z."/>
            <person name="Liu X."/>
            <person name="Jiang W."/>
            <person name="Mao L."/>
            <person name="Kong X."/>
            <person name="Jiao Y."/>
            <person name="Jia J."/>
        </authorList>
    </citation>
    <scope>NUCLEOTIDE SEQUENCE [LARGE SCALE GENOMIC DNA]</scope>
    <source>
        <strain evidence="2">cv. AL8/78</strain>
    </source>
</reference>
<organism evidence="1 2">
    <name type="scientific">Aegilops tauschii subsp. strangulata</name>
    <name type="common">Goatgrass</name>
    <dbReference type="NCBI Taxonomy" id="200361"/>
    <lineage>
        <taxon>Eukaryota</taxon>
        <taxon>Viridiplantae</taxon>
        <taxon>Streptophyta</taxon>
        <taxon>Embryophyta</taxon>
        <taxon>Tracheophyta</taxon>
        <taxon>Spermatophyta</taxon>
        <taxon>Magnoliopsida</taxon>
        <taxon>Liliopsida</taxon>
        <taxon>Poales</taxon>
        <taxon>Poaceae</taxon>
        <taxon>BOP clade</taxon>
        <taxon>Pooideae</taxon>
        <taxon>Triticodae</taxon>
        <taxon>Triticeae</taxon>
        <taxon>Triticinae</taxon>
        <taxon>Aegilops</taxon>
    </lineage>
</organism>
<dbReference type="EnsemblPlants" id="AET4Gv20825900.5">
    <property type="protein sequence ID" value="AET4Gv20825900.5"/>
    <property type="gene ID" value="AET4Gv20825900"/>
</dbReference>
<dbReference type="Gramene" id="AET4Gv20825900.5">
    <property type="protein sequence ID" value="AET4Gv20825900.5"/>
    <property type="gene ID" value="AET4Gv20825900"/>
</dbReference>
<reference evidence="1" key="3">
    <citation type="journal article" date="2017" name="Nature">
        <title>Genome sequence of the progenitor of the wheat D genome Aegilops tauschii.</title>
        <authorList>
            <person name="Luo M.C."/>
            <person name="Gu Y.Q."/>
            <person name="Puiu D."/>
            <person name="Wang H."/>
            <person name="Twardziok S.O."/>
            <person name="Deal K.R."/>
            <person name="Huo N."/>
            <person name="Zhu T."/>
            <person name="Wang L."/>
            <person name="Wang Y."/>
            <person name="McGuire P.E."/>
            <person name="Liu S."/>
            <person name="Long H."/>
            <person name="Ramasamy R.K."/>
            <person name="Rodriguez J.C."/>
            <person name="Van S.L."/>
            <person name="Yuan L."/>
            <person name="Wang Z."/>
            <person name="Xia Z."/>
            <person name="Xiao L."/>
            <person name="Anderson O.D."/>
            <person name="Ouyang S."/>
            <person name="Liang Y."/>
            <person name="Zimin A.V."/>
            <person name="Pertea G."/>
            <person name="Qi P."/>
            <person name="Bennetzen J.L."/>
            <person name="Dai X."/>
            <person name="Dawson M.W."/>
            <person name="Muller H.G."/>
            <person name="Kugler K."/>
            <person name="Rivarola-Duarte L."/>
            <person name="Spannagl M."/>
            <person name="Mayer K.F.X."/>
            <person name="Lu F.H."/>
            <person name="Bevan M.W."/>
            <person name="Leroy P."/>
            <person name="Li P."/>
            <person name="You F.M."/>
            <person name="Sun Q."/>
            <person name="Liu Z."/>
            <person name="Lyons E."/>
            <person name="Wicker T."/>
            <person name="Salzberg S.L."/>
            <person name="Devos K.M."/>
            <person name="Dvorak J."/>
        </authorList>
    </citation>
    <scope>NUCLEOTIDE SEQUENCE [LARGE SCALE GENOMIC DNA]</scope>
    <source>
        <strain evidence="1">cv. AL8/78</strain>
    </source>
</reference>
<evidence type="ECO:0000313" key="2">
    <source>
        <dbReference type="Proteomes" id="UP000015105"/>
    </source>
</evidence>
<name>A0A453J7W8_AEGTS</name>
<keyword evidence="2" id="KW-1185">Reference proteome</keyword>
<dbReference type="Proteomes" id="UP000015105">
    <property type="component" value="Chromosome 4D"/>
</dbReference>